<dbReference type="EMBL" id="MT141227">
    <property type="protein sequence ID" value="QJA56565.1"/>
    <property type="molecule type" value="Genomic_DNA"/>
</dbReference>
<dbReference type="AlphaFoldDB" id="A0A6M3IGM7"/>
<organism evidence="1">
    <name type="scientific">viral metagenome</name>
    <dbReference type="NCBI Taxonomy" id="1070528"/>
    <lineage>
        <taxon>unclassified sequences</taxon>
        <taxon>metagenomes</taxon>
        <taxon>organismal metagenomes</taxon>
    </lineage>
</organism>
<name>A0A6M3IGM7_9ZZZZ</name>
<protein>
    <submittedName>
        <fullName evidence="1">Uncharacterized protein</fullName>
    </submittedName>
</protein>
<evidence type="ECO:0000313" key="1">
    <source>
        <dbReference type="EMBL" id="QJA56565.1"/>
    </source>
</evidence>
<gene>
    <name evidence="1" type="ORF">MM415B01824_0002</name>
</gene>
<sequence length="111" mass="13012">MLSIEGQIAVLYQHGEQVGGLYDWESRVILDYTTVSGVKEYKSHKKIEARSYWLIEPVKENEFDAKFYQTLNNNLILMDAGKVVIDFPDLRTLDRRLYAPIDVKWVSDFEH</sequence>
<reference evidence="1" key="1">
    <citation type="submission" date="2020-03" db="EMBL/GenBank/DDBJ databases">
        <title>The deep terrestrial virosphere.</title>
        <authorList>
            <person name="Holmfeldt K."/>
            <person name="Nilsson E."/>
            <person name="Simone D."/>
            <person name="Lopez-Fernandez M."/>
            <person name="Wu X."/>
            <person name="de Brujin I."/>
            <person name="Lundin D."/>
            <person name="Andersson A."/>
            <person name="Bertilsson S."/>
            <person name="Dopson M."/>
        </authorList>
    </citation>
    <scope>NUCLEOTIDE SEQUENCE</scope>
    <source>
        <strain evidence="1">MM415B01824</strain>
    </source>
</reference>
<proteinExistence type="predicted"/>
<accession>A0A6M3IGM7</accession>